<dbReference type="GO" id="GO:0080019">
    <property type="term" value="F:alcohol-forming very long-chain fatty acyl-CoA reductase activity"/>
    <property type="evidence" value="ECO:0007669"/>
    <property type="project" value="InterPro"/>
</dbReference>
<feature type="domain" description="Thioester reductase (TE)" evidence="2">
    <location>
        <begin position="44"/>
        <end position="160"/>
    </location>
</feature>
<comment type="catalytic activity">
    <reaction evidence="1">
        <text>a long-chain fatty acyl-CoA + 2 NADPH + 2 H(+) = a long-chain primary fatty alcohol + 2 NADP(+) + CoA</text>
        <dbReference type="Rhea" id="RHEA:52716"/>
        <dbReference type="ChEBI" id="CHEBI:15378"/>
        <dbReference type="ChEBI" id="CHEBI:57287"/>
        <dbReference type="ChEBI" id="CHEBI:57783"/>
        <dbReference type="ChEBI" id="CHEBI:58349"/>
        <dbReference type="ChEBI" id="CHEBI:77396"/>
        <dbReference type="ChEBI" id="CHEBI:83139"/>
        <dbReference type="EC" id="1.2.1.84"/>
    </reaction>
</comment>
<protein>
    <recommendedName>
        <fullName evidence="1">Fatty acyl-CoA reductase</fullName>
        <ecNumber evidence="1">1.2.1.84</ecNumber>
    </recommendedName>
</protein>
<comment type="function">
    <text evidence="1">Catalyzes the reduction of fatty acyl-CoA to fatty alcohols.</text>
</comment>
<dbReference type="PANTHER" id="PTHR11011">
    <property type="entry name" value="MALE STERILITY PROTEIN 2-RELATED"/>
    <property type="match status" value="1"/>
</dbReference>
<dbReference type="InterPro" id="IPR036291">
    <property type="entry name" value="NAD(P)-bd_dom_sf"/>
</dbReference>
<gene>
    <name evidence="3" type="ORF">DCAF_LOCUS7099</name>
</gene>
<organism evidence="3 4">
    <name type="scientific">Dovyalis caffra</name>
    <dbReference type="NCBI Taxonomy" id="77055"/>
    <lineage>
        <taxon>Eukaryota</taxon>
        <taxon>Viridiplantae</taxon>
        <taxon>Streptophyta</taxon>
        <taxon>Embryophyta</taxon>
        <taxon>Tracheophyta</taxon>
        <taxon>Spermatophyta</taxon>
        <taxon>Magnoliopsida</taxon>
        <taxon>eudicotyledons</taxon>
        <taxon>Gunneridae</taxon>
        <taxon>Pentapetalae</taxon>
        <taxon>rosids</taxon>
        <taxon>fabids</taxon>
        <taxon>Malpighiales</taxon>
        <taxon>Salicaceae</taxon>
        <taxon>Flacourtieae</taxon>
        <taxon>Dovyalis</taxon>
    </lineage>
</organism>
<evidence type="ECO:0000313" key="3">
    <source>
        <dbReference type="EMBL" id="CAK7329344.1"/>
    </source>
</evidence>
<keyword evidence="4" id="KW-1185">Reference proteome</keyword>
<dbReference type="Pfam" id="PF07993">
    <property type="entry name" value="NAD_binding_4"/>
    <property type="match status" value="1"/>
</dbReference>
<dbReference type="InterPro" id="IPR026055">
    <property type="entry name" value="FAR"/>
</dbReference>
<keyword evidence="1" id="KW-0560">Oxidoreductase</keyword>
<dbReference type="AlphaFoldDB" id="A0AAV1R7J4"/>
<dbReference type="Gene3D" id="3.40.50.720">
    <property type="entry name" value="NAD(P)-binding Rossmann-like Domain"/>
    <property type="match status" value="1"/>
</dbReference>
<dbReference type="EC" id="1.2.1.84" evidence="1"/>
<dbReference type="GO" id="GO:0035336">
    <property type="term" value="P:long-chain fatty-acyl-CoA metabolic process"/>
    <property type="evidence" value="ECO:0007669"/>
    <property type="project" value="TreeGrafter"/>
</dbReference>
<name>A0AAV1R7J4_9ROSI</name>
<accession>A0AAV1R7J4</accession>
<sequence>MDCIKFNGDPISRRSYSPYIREAPTAQLFFYTRAFKPNYIQLRTVFVEKILRVQPNVKKLYLLLRAADDKSARERLCDEVIGKDLFKVLREKHGANLHSFISEKVTPVPGDITYEDLGVKDSSLKDEMWGEIDVVLNFAATTNFDESLIYAFSAYVCGEEGLILEEPFLMGKAKKGTDKIVSSTERRLMEEKLNQLQLESAPDCDVKSAMKDFGTERYYIPADMVVNAIIVAIEAHGDQQHSGIRYHLGSSLRNPVKISNLFDFFFRHFSKNPWVNNDGVTGKVNKMALLNSMANFNTYLTIHFLLPLKEENHDLSSGEWNQTDRARQLWNELLSVECSYSPLLLRVRVHYKNGYNLQTKT</sequence>
<evidence type="ECO:0000256" key="1">
    <source>
        <dbReference type="RuleBase" id="RU363097"/>
    </source>
</evidence>
<evidence type="ECO:0000313" key="4">
    <source>
        <dbReference type="Proteomes" id="UP001314170"/>
    </source>
</evidence>
<reference evidence="3 4" key="1">
    <citation type="submission" date="2024-01" db="EMBL/GenBank/DDBJ databases">
        <authorList>
            <person name="Waweru B."/>
        </authorList>
    </citation>
    <scope>NUCLEOTIDE SEQUENCE [LARGE SCALE GENOMIC DNA]</scope>
</reference>
<dbReference type="PANTHER" id="PTHR11011:SF84">
    <property type="entry name" value="ACYL-COA REDUCTASE-LIKE PROTEIN, PUTATIVE-RELATED"/>
    <property type="match status" value="1"/>
</dbReference>
<proteinExistence type="inferred from homology"/>
<comment type="caution">
    <text evidence="3">The sequence shown here is derived from an EMBL/GenBank/DDBJ whole genome shotgun (WGS) entry which is preliminary data.</text>
</comment>
<keyword evidence="1" id="KW-0443">Lipid metabolism</keyword>
<dbReference type="InterPro" id="IPR013120">
    <property type="entry name" value="FAR_NAD-bd"/>
</dbReference>
<evidence type="ECO:0000259" key="2">
    <source>
        <dbReference type="Pfam" id="PF07993"/>
    </source>
</evidence>
<comment type="similarity">
    <text evidence="1">Belongs to the fatty acyl-CoA reductase family.</text>
</comment>
<keyword evidence="1" id="KW-0444">Lipid biosynthesis</keyword>
<keyword evidence="1" id="KW-0521">NADP</keyword>
<dbReference type="GO" id="GO:0010345">
    <property type="term" value="P:suberin biosynthetic process"/>
    <property type="evidence" value="ECO:0007669"/>
    <property type="project" value="TreeGrafter"/>
</dbReference>
<dbReference type="SUPFAM" id="SSF51735">
    <property type="entry name" value="NAD(P)-binding Rossmann-fold domains"/>
    <property type="match status" value="1"/>
</dbReference>
<dbReference type="GO" id="GO:0102965">
    <property type="term" value="F:alcohol-forming long-chain fatty acyl-CoA reductase activity"/>
    <property type="evidence" value="ECO:0007669"/>
    <property type="project" value="UniProtKB-EC"/>
</dbReference>
<dbReference type="Proteomes" id="UP001314170">
    <property type="component" value="Unassembled WGS sequence"/>
</dbReference>
<dbReference type="EMBL" id="CAWUPB010000913">
    <property type="protein sequence ID" value="CAK7329344.1"/>
    <property type="molecule type" value="Genomic_DNA"/>
</dbReference>